<evidence type="ECO:0000313" key="1">
    <source>
        <dbReference type="EMBL" id="MYN30298.1"/>
    </source>
</evidence>
<name>A0ABW9W9E1_9BURK</name>
<sequence length="247" mass="27421">MQAKIYVYISPEAMETVNTIKDLVYYDRVSLSDDPATDLTASPGYYLNTNALNLIELPADAEVAIHLTPANAATYQQHVKIKAELRGVIFSGAPNLPNDYAKIIAYWSPLIATYHHRGAVYYQNVLNSYCVQLVDLDGMEDPVVVNDAEHASDFLVSDGLVVTVTGLMAIVEGMNPEQFVALTIPINPIMLGIEMEGYHSEEDYAIHPTPQMETLYLRIADILASPDVNHIEISAIRAELFDYGYTY</sequence>
<dbReference type="EMBL" id="WWCT01000035">
    <property type="protein sequence ID" value="MYN30298.1"/>
    <property type="molecule type" value="Genomic_DNA"/>
</dbReference>
<comment type="caution">
    <text evidence="1">The sequence shown here is derived from an EMBL/GenBank/DDBJ whole genome shotgun (WGS) entry which is preliminary data.</text>
</comment>
<evidence type="ECO:0000313" key="2">
    <source>
        <dbReference type="Proteomes" id="UP000642144"/>
    </source>
</evidence>
<protein>
    <submittedName>
        <fullName evidence="1">Uncharacterized protein</fullName>
    </submittedName>
</protein>
<organism evidence="1 2">
    <name type="scientific">Duganella levis</name>
    <dbReference type="NCBI Taxonomy" id="2692169"/>
    <lineage>
        <taxon>Bacteria</taxon>
        <taxon>Pseudomonadati</taxon>
        <taxon>Pseudomonadota</taxon>
        <taxon>Betaproteobacteria</taxon>
        <taxon>Burkholderiales</taxon>
        <taxon>Oxalobacteraceae</taxon>
        <taxon>Telluria group</taxon>
        <taxon>Duganella</taxon>
    </lineage>
</organism>
<reference evidence="1 2" key="1">
    <citation type="submission" date="2019-12" db="EMBL/GenBank/DDBJ databases">
        <title>Novel species isolated from a subtropical stream in China.</title>
        <authorList>
            <person name="Lu H."/>
        </authorList>
    </citation>
    <scope>NUCLEOTIDE SEQUENCE [LARGE SCALE GENOMIC DNA]</scope>
    <source>
        <strain evidence="1 2">CY42W</strain>
    </source>
</reference>
<dbReference type="RefSeq" id="WP_161057990.1">
    <property type="nucleotide sequence ID" value="NZ_WWCT01000035.1"/>
</dbReference>
<keyword evidence="2" id="KW-1185">Reference proteome</keyword>
<dbReference type="Proteomes" id="UP000642144">
    <property type="component" value="Unassembled WGS sequence"/>
</dbReference>
<accession>A0ABW9W9E1</accession>
<gene>
    <name evidence="1" type="ORF">GTP69_28210</name>
</gene>
<proteinExistence type="predicted"/>